<evidence type="ECO:0000313" key="2">
    <source>
        <dbReference type="Proteomes" id="UP001054945"/>
    </source>
</evidence>
<keyword evidence="2" id="KW-1185">Reference proteome</keyword>
<evidence type="ECO:0000313" key="1">
    <source>
        <dbReference type="EMBL" id="GIX69910.1"/>
    </source>
</evidence>
<organism evidence="1 2">
    <name type="scientific">Caerostris extrusa</name>
    <name type="common">Bark spider</name>
    <name type="synonym">Caerostris bankana</name>
    <dbReference type="NCBI Taxonomy" id="172846"/>
    <lineage>
        <taxon>Eukaryota</taxon>
        <taxon>Metazoa</taxon>
        <taxon>Ecdysozoa</taxon>
        <taxon>Arthropoda</taxon>
        <taxon>Chelicerata</taxon>
        <taxon>Arachnida</taxon>
        <taxon>Araneae</taxon>
        <taxon>Araneomorphae</taxon>
        <taxon>Entelegynae</taxon>
        <taxon>Araneoidea</taxon>
        <taxon>Araneidae</taxon>
        <taxon>Caerostris</taxon>
    </lineage>
</organism>
<gene>
    <name evidence="1" type="ORF">CEXT_809641</name>
</gene>
<name>A0AAV4MCA3_CAEEX</name>
<sequence>MTWCIELRRLCQKLTTDVYLQAAMLILGRLNKSMGKGRWDCGIRNAVLFVIQGWRIQCGRVLGMWLIDLLGGCPIRKRMTAANDKQFRSIAGIEIASHVERFILAT</sequence>
<proteinExistence type="predicted"/>
<dbReference type="AlphaFoldDB" id="A0AAV4MCA3"/>
<comment type="caution">
    <text evidence="1">The sequence shown here is derived from an EMBL/GenBank/DDBJ whole genome shotgun (WGS) entry which is preliminary data.</text>
</comment>
<dbReference type="Proteomes" id="UP001054945">
    <property type="component" value="Unassembled WGS sequence"/>
</dbReference>
<reference evidence="1 2" key="1">
    <citation type="submission" date="2021-06" db="EMBL/GenBank/DDBJ databases">
        <title>Caerostris extrusa draft genome.</title>
        <authorList>
            <person name="Kono N."/>
            <person name="Arakawa K."/>
        </authorList>
    </citation>
    <scope>NUCLEOTIDE SEQUENCE [LARGE SCALE GENOMIC DNA]</scope>
</reference>
<accession>A0AAV4MCA3</accession>
<dbReference type="EMBL" id="BPLR01019630">
    <property type="protein sequence ID" value="GIX69910.1"/>
    <property type="molecule type" value="Genomic_DNA"/>
</dbReference>
<protein>
    <submittedName>
        <fullName evidence="1">Uncharacterized protein</fullName>
    </submittedName>
</protein>